<dbReference type="Proteomes" id="UP000003188">
    <property type="component" value="Unassembled WGS sequence"/>
</dbReference>
<evidence type="ECO:0000256" key="1">
    <source>
        <dbReference type="ARBA" id="ARBA00022801"/>
    </source>
</evidence>
<dbReference type="GO" id="GO:0016787">
    <property type="term" value="F:hydrolase activity"/>
    <property type="evidence" value="ECO:0007669"/>
    <property type="project" value="UniProtKB-KW"/>
</dbReference>
<comment type="caution">
    <text evidence="3">The sequence shown here is derived from an EMBL/GenBank/DDBJ whole genome shotgun (WGS) entry which is preliminary data.</text>
</comment>
<organism evidence="3 4">
    <name type="scientific">Clostridium perfringens D str. JGS1721</name>
    <dbReference type="NCBI Taxonomy" id="488537"/>
    <lineage>
        <taxon>Bacteria</taxon>
        <taxon>Bacillati</taxon>
        <taxon>Bacillota</taxon>
        <taxon>Clostridia</taxon>
        <taxon>Eubacteriales</taxon>
        <taxon>Clostridiaceae</taxon>
        <taxon>Clostridium</taxon>
    </lineage>
</organism>
<dbReference type="RefSeq" id="WP_004460196.1">
    <property type="nucleotide sequence ID" value="NZ_ABOO01000010.1"/>
</dbReference>
<name>B1V1G9_CLOPF</name>
<dbReference type="InterPro" id="IPR042000">
    <property type="entry name" value="Sortase_D_2"/>
</dbReference>
<protein>
    <submittedName>
        <fullName evidence="3">Sortase family protein</fullName>
    </submittedName>
</protein>
<dbReference type="InterPro" id="IPR005754">
    <property type="entry name" value="Sortase"/>
</dbReference>
<dbReference type="SUPFAM" id="SSF63817">
    <property type="entry name" value="Sortase"/>
    <property type="match status" value="1"/>
</dbReference>
<keyword evidence="1" id="KW-0378">Hydrolase</keyword>
<feature type="active site" description="Proton donor/acceptor" evidence="2">
    <location>
        <position position="131"/>
    </location>
</feature>
<sequence length="207" mass="23266">MKKVLVILSIIGAILVAVSLFLDFKAKSIPNNLIKEYEERTKEDNTNEIAEDNEIIIDKSQEQTSNTYKNKGNKNNNSATNNLGTIAILKISGINLKAPIVDGEENLNYVVAKYKNSPNFGENGNTILAAHNNMKGSIFKNLYKVKIGDTVEVQKDNELFRYKITKREIVEPNDPSLLTQDLNKKEITLITCTNRAKQRLILKGELI</sequence>
<dbReference type="AlphaFoldDB" id="B1V1G9"/>
<dbReference type="Pfam" id="PF04203">
    <property type="entry name" value="Sortase"/>
    <property type="match status" value="1"/>
</dbReference>
<gene>
    <name evidence="3" type="ORF">CJD_1867</name>
</gene>
<evidence type="ECO:0000256" key="2">
    <source>
        <dbReference type="PIRSR" id="PIRSR605754-1"/>
    </source>
</evidence>
<evidence type="ECO:0000313" key="4">
    <source>
        <dbReference type="Proteomes" id="UP000003188"/>
    </source>
</evidence>
<dbReference type="InterPro" id="IPR023365">
    <property type="entry name" value="Sortase_dom-sf"/>
</dbReference>
<dbReference type="Gene3D" id="2.40.260.10">
    <property type="entry name" value="Sortase"/>
    <property type="match status" value="1"/>
</dbReference>
<dbReference type="EMBL" id="ABOO01000010">
    <property type="protein sequence ID" value="EDT72326.1"/>
    <property type="molecule type" value="Genomic_DNA"/>
</dbReference>
<proteinExistence type="predicted"/>
<evidence type="ECO:0000313" key="3">
    <source>
        <dbReference type="EMBL" id="EDT72326.1"/>
    </source>
</evidence>
<dbReference type="CDD" id="cd06166">
    <property type="entry name" value="Sortase_D_2"/>
    <property type="match status" value="1"/>
</dbReference>
<reference evidence="3 4" key="1">
    <citation type="submission" date="2008-03" db="EMBL/GenBank/DDBJ databases">
        <authorList>
            <person name="Paulsen I."/>
            <person name="Sebastian Y."/>
        </authorList>
    </citation>
    <scope>NUCLEOTIDE SEQUENCE [LARGE SCALE GENOMIC DNA]</scope>
    <source>
        <strain evidence="4">D str. JGS1721</strain>
    </source>
</reference>
<accession>B1V1G9</accession>
<feature type="active site" description="Acyl-thioester intermediate" evidence="2">
    <location>
        <position position="192"/>
    </location>
</feature>
<dbReference type="NCBIfam" id="TIGR01076">
    <property type="entry name" value="sortase_fam"/>
    <property type="match status" value="1"/>
</dbReference>